<name>A0AAC9MY68_9PSEU</name>
<keyword evidence="1" id="KW-1133">Transmembrane helix</keyword>
<dbReference type="GO" id="GO:0006508">
    <property type="term" value="P:proteolysis"/>
    <property type="evidence" value="ECO:0007669"/>
    <property type="project" value="UniProtKB-KW"/>
</dbReference>
<proteinExistence type="predicted"/>
<dbReference type="KEGG" id="ahm:TL08_08755"/>
<dbReference type="InterPro" id="IPR003675">
    <property type="entry name" value="Rce1/LyrA-like_dom"/>
</dbReference>
<feature type="transmembrane region" description="Helical" evidence="1">
    <location>
        <begin position="160"/>
        <end position="178"/>
    </location>
</feature>
<evidence type="ECO:0000313" key="4">
    <source>
        <dbReference type="Proteomes" id="UP000095210"/>
    </source>
</evidence>
<feature type="transmembrane region" description="Helical" evidence="1">
    <location>
        <begin position="184"/>
        <end position="205"/>
    </location>
</feature>
<feature type="transmembrane region" description="Helical" evidence="1">
    <location>
        <begin position="39"/>
        <end position="62"/>
    </location>
</feature>
<reference evidence="4" key="1">
    <citation type="submission" date="2016-03" db="EMBL/GenBank/DDBJ databases">
        <title>Complete genome sequence of the type strain Actinoalloteichus hymeniacidonis DSM 45092.</title>
        <authorList>
            <person name="Schaffert L."/>
            <person name="Albersmeier A."/>
            <person name="Winkler A."/>
            <person name="Kalinowski J."/>
            <person name="Zotchev S."/>
            <person name="Ruckert C."/>
        </authorList>
    </citation>
    <scope>NUCLEOTIDE SEQUENCE [LARGE SCALE GENOMIC DNA]</scope>
    <source>
        <strain evidence="4">HPA177(T) (DSM 45092(T))</strain>
    </source>
</reference>
<keyword evidence="1" id="KW-0812">Transmembrane</keyword>
<dbReference type="AlphaFoldDB" id="A0AAC9MY68"/>
<evidence type="ECO:0000259" key="2">
    <source>
        <dbReference type="Pfam" id="PF02517"/>
    </source>
</evidence>
<dbReference type="GO" id="GO:0004175">
    <property type="term" value="F:endopeptidase activity"/>
    <property type="evidence" value="ECO:0007669"/>
    <property type="project" value="UniProtKB-ARBA"/>
</dbReference>
<dbReference type="EMBL" id="CP014859">
    <property type="protein sequence ID" value="AOS62566.1"/>
    <property type="molecule type" value="Genomic_DNA"/>
</dbReference>
<dbReference type="Proteomes" id="UP000095210">
    <property type="component" value="Chromosome"/>
</dbReference>
<keyword evidence="3" id="KW-0378">Hydrolase</keyword>
<dbReference type="GO" id="GO:0080120">
    <property type="term" value="P:CAAX-box protein maturation"/>
    <property type="evidence" value="ECO:0007669"/>
    <property type="project" value="UniProtKB-ARBA"/>
</dbReference>
<feature type="transmembrane region" description="Helical" evidence="1">
    <location>
        <begin position="121"/>
        <end position="139"/>
    </location>
</feature>
<feature type="transmembrane region" description="Helical" evidence="1">
    <location>
        <begin position="212"/>
        <end position="229"/>
    </location>
</feature>
<accession>A0AAC9MY68</accession>
<dbReference type="RefSeq" id="WP_084642741.1">
    <property type="nucleotide sequence ID" value="NZ_CP014859.1"/>
</dbReference>
<evidence type="ECO:0000256" key="1">
    <source>
        <dbReference type="SAM" id="Phobius"/>
    </source>
</evidence>
<evidence type="ECO:0000313" key="3">
    <source>
        <dbReference type="EMBL" id="AOS62566.1"/>
    </source>
</evidence>
<feature type="domain" description="CAAX prenyl protease 2/Lysostaphin resistance protein A-like" evidence="2">
    <location>
        <begin position="127"/>
        <end position="216"/>
    </location>
</feature>
<sequence length="231" mass="24695">MHRWGFGVFFLSQLVFLLSAVFVVTPFGDVADDPAVRPMVLLIGMIVPTVLSAIVVIVATIVRGNGPRIDLGLKWSWADVRTGVGLGVAGIVLTLIASQLWTNWVGEDQATSAVGSALDDLRLPPVLAVVIFLYLCVLAPLCEEVVFRGALWGAMDRLRWSRWSAFVVSTALFAVAHLEPARTPLLLVIGIPIGLARLLTGRLLAAIVAHQINNLLPALGVLLLALGVIPT</sequence>
<protein>
    <submittedName>
        <fullName evidence="3">CAAX protease self-immunity</fullName>
    </submittedName>
</protein>
<dbReference type="PANTHER" id="PTHR43592:SF15">
    <property type="entry name" value="CAAX AMINO TERMINAL PROTEASE FAMILY PROTEIN"/>
    <property type="match status" value="1"/>
</dbReference>
<keyword evidence="3" id="KW-0645">Protease</keyword>
<organism evidence="3 4">
    <name type="scientific">Actinoalloteichus hymeniacidonis</name>
    <dbReference type="NCBI Taxonomy" id="340345"/>
    <lineage>
        <taxon>Bacteria</taxon>
        <taxon>Bacillati</taxon>
        <taxon>Actinomycetota</taxon>
        <taxon>Actinomycetes</taxon>
        <taxon>Pseudonocardiales</taxon>
        <taxon>Pseudonocardiaceae</taxon>
        <taxon>Actinoalloteichus</taxon>
    </lineage>
</organism>
<dbReference type="Pfam" id="PF02517">
    <property type="entry name" value="Rce1-like"/>
    <property type="match status" value="1"/>
</dbReference>
<keyword evidence="1" id="KW-0472">Membrane</keyword>
<gene>
    <name evidence="3" type="ORF">TL08_08755</name>
</gene>
<keyword evidence="4" id="KW-1185">Reference proteome</keyword>
<feature type="transmembrane region" description="Helical" evidence="1">
    <location>
        <begin position="83"/>
        <end position="101"/>
    </location>
</feature>
<dbReference type="PANTHER" id="PTHR43592">
    <property type="entry name" value="CAAX AMINO TERMINAL PROTEASE"/>
    <property type="match status" value="1"/>
</dbReference>